<dbReference type="Pfam" id="PF17791">
    <property type="entry name" value="MG3"/>
    <property type="match status" value="1"/>
</dbReference>
<sequence length="284" mass="32637">MPHVVVWSYRFKLLTPDLLKTDTQENIYLQADGVSDPVTVSILIQDFSKTVRLLEDSVTLSRENGFFILLLHLILFQLPSDQLNREEKKNKFVYLNVTFMGFHSEERELMVSFHSGYIFIQTDKPIYNPGDTVRFRAFVSSPSFKAFDSSITIDIKNPDGVVVKQIFRSRAVNGVFPDTFPLPEIVNEGTWLVTAKFDHWQQNTFTSQFEVKKYVLPAFNVTLTPRKSFLSLDDTELEVEISARYLYGEQVQGTAYVVFGVKINKEMRRLPSVKQVSDVSHCPS</sequence>
<feature type="domain" description="Macroglobulin" evidence="3">
    <location>
        <begin position="213"/>
        <end position="281"/>
    </location>
</feature>
<keyword evidence="5" id="KW-1185">Reference proteome</keyword>
<dbReference type="Gene3D" id="2.60.40.1930">
    <property type="match status" value="2"/>
</dbReference>
<dbReference type="GO" id="GO:0004867">
    <property type="term" value="F:serine-type endopeptidase inhibitor activity"/>
    <property type="evidence" value="ECO:0007669"/>
    <property type="project" value="UniProtKB-KW"/>
</dbReference>
<reference evidence="4" key="1">
    <citation type="submission" date="2025-08" db="UniProtKB">
        <authorList>
            <consortium name="Ensembl"/>
        </authorList>
    </citation>
    <scope>IDENTIFICATION</scope>
</reference>
<protein>
    <recommendedName>
        <fullName evidence="6">Macroglobulin domain-containing protein</fullName>
    </recommendedName>
</protein>
<dbReference type="Pfam" id="PF01835">
    <property type="entry name" value="MG2"/>
    <property type="match status" value="1"/>
</dbReference>
<evidence type="ECO:0000259" key="2">
    <source>
        <dbReference type="Pfam" id="PF17790"/>
    </source>
</evidence>
<name>A0A3Q3JUN5_MONAL</name>
<dbReference type="InterPro" id="IPR002890">
    <property type="entry name" value="MG2"/>
</dbReference>
<dbReference type="Pfam" id="PF17790">
    <property type="entry name" value="MG1"/>
    <property type="match status" value="1"/>
</dbReference>
<dbReference type="InterPro" id="IPR041425">
    <property type="entry name" value="C3/4/5_MG1"/>
</dbReference>
<evidence type="ECO:0000313" key="4">
    <source>
        <dbReference type="Ensembl" id="ENSMALP00000020350.1"/>
    </source>
</evidence>
<evidence type="ECO:0008006" key="6">
    <source>
        <dbReference type="Google" id="ProtNLM"/>
    </source>
</evidence>
<dbReference type="InterPro" id="IPR050473">
    <property type="entry name" value="A2M/Complement_sys"/>
</dbReference>
<evidence type="ECO:0000313" key="5">
    <source>
        <dbReference type="Proteomes" id="UP000261600"/>
    </source>
</evidence>
<reference evidence="4" key="2">
    <citation type="submission" date="2025-09" db="UniProtKB">
        <authorList>
            <consortium name="Ensembl"/>
        </authorList>
    </citation>
    <scope>IDENTIFICATION</scope>
</reference>
<evidence type="ECO:0000259" key="3">
    <source>
        <dbReference type="Pfam" id="PF17791"/>
    </source>
</evidence>
<dbReference type="InterPro" id="IPR041555">
    <property type="entry name" value="MG3"/>
</dbReference>
<dbReference type="Gene3D" id="2.60.40.1940">
    <property type="match status" value="1"/>
</dbReference>
<dbReference type="AlphaFoldDB" id="A0A3Q3JUN5"/>
<accession>A0A3Q3JUN5</accession>
<dbReference type="Proteomes" id="UP000261600">
    <property type="component" value="Unplaced"/>
</dbReference>
<evidence type="ECO:0000259" key="1">
    <source>
        <dbReference type="Pfam" id="PF01835"/>
    </source>
</evidence>
<dbReference type="PANTHER" id="PTHR11412">
    <property type="entry name" value="MACROGLOBULIN / COMPLEMENT"/>
    <property type="match status" value="1"/>
</dbReference>
<proteinExistence type="predicted"/>
<dbReference type="Ensembl" id="ENSMALT00000020750.1">
    <property type="protein sequence ID" value="ENSMALP00000020350.1"/>
    <property type="gene ID" value="ENSMALG00000014215.1"/>
</dbReference>
<dbReference type="STRING" id="43700.ENSMALP00000020350"/>
<organism evidence="4 5">
    <name type="scientific">Monopterus albus</name>
    <name type="common">Swamp eel</name>
    <dbReference type="NCBI Taxonomy" id="43700"/>
    <lineage>
        <taxon>Eukaryota</taxon>
        <taxon>Metazoa</taxon>
        <taxon>Chordata</taxon>
        <taxon>Craniata</taxon>
        <taxon>Vertebrata</taxon>
        <taxon>Euteleostomi</taxon>
        <taxon>Actinopterygii</taxon>
        <taxon>Neopterygii</taxon>
        <taxon>Teleostei</taxon>
        <taxon>Neoteleostei</taxon>
        <taxon>Acanthomorphata</taxon>
        <taxon>Anabantaria</taxon>
        <taxon>Synbranchiformes</taxon>
        <taxon>Synbranchidae</taxon>
        <taxon>Monopterus</taxon>
    </lineage>
</organism>
<dbReference type="PANTHER" id="PTHR11412:SF167">
    <property type="entry name" value="COMPLEMENT COMPONENT C3B, TANDEM DUPLICATE 1 ISOFORM X1-RELATED"/>
    <property type="match status" value="1"/>
</dbReference>
<feature type="domain" description="Macroglobulin" evidence="1">
    <location>
        <begin position="118"/>
        <end position="211"/>
    </location>
</feature>
<feature type="domain" description="Complement C3/4/5 macroglobulin" evidence="2">
    <location>
        <begin position="11"/>
        <end position="112"/>
    </location>
</feature>